<sequence>MSEHQLPDQILDNYDLNAIGSRWPLIPEWLKGSLPPLIASEYRLSARLFANDYSMPDLVSQVEEFLGSQFFMEDETHRNYRMSHCLHYTVNYRFKSLTDPRVSSIRKLLRLIFGQPYHTVTRGSAIKYYTQILELRKTLKRLLDWGDLDDIQNSFPRPISPTLGEQLVPPPEHFSDADLELLEQFLHAYDTATDRPSEHPNHLRNKKTTRALLDEINQSSQLTRSPIRKQRRARNENQKRRQHVETILRDSPLWASDESYKIHTEYTDYSSLDRSIKALDYTFIEDNEELTDGNEYQNESSSDELNQSSISPLDPTKEIFHNTLLSQGDQALHLERVQLLQQARSLKTSADISIRPQEEVIAALGIFLPPKDEEFLIETESAIADRQALAFLSILLCSGIAPERLLQTTVISRSPKLPLNSDSNREWIICQTLDQIPSWSPEEGLLHYSVNKAPTETIITLPLPNALNHSLMAEKVWLPGAQPFKALKSIIEKKLKRWGDNRPGSTLTLRRVSASHHHWVIPACEDEVIATWLRGELPLSLSAPATYRTIPLHKIQKAFLSAQAALGLFPLLEEDCRTPREDHTVGSTKSQEPSYFKRPLFLLTQLTKNYAMLVTSLITSQGNRSSDLRAVGEAIARQGQILGALTLLAWQLCTLARPIGSKTQCEQLENTLWLRDKDSARAQESRQIPLVPALGALLRLQHEWREEWQRWWKRHGGKADFLRHEQVAYPVQWKFNASTMMLTQQRMQHADWRQWLKDLPTFMPSPLATELSQWGHQPSNITRHSMLTALQSRLSHAEFSALAGHTTQGHSLQSPASDRSLIQSATRSALTDIARLCGLTPDLLHRDDLPWPIEHAGPAIQGDRG</sequence>
<evidence type="ECO:0000313" key="2">
    <source>
        <dbReference type="EMBL" id="MEL0616452.1"/>
    </source>
</evidence>
<evidence type="ECO:0000313" key="3">
    <source>
        <dbReference type="Proteomes" id="UP001378242"/>
    </source>
</evidence>
<feature type="region of interest" description="Disordered" evidence="1">
    <location>
        <begin position="293"/>
        <end position="312"/>
    </location>
</feature>
<feature type="compositionally biased region" description="Basic and acidic residues" evidence="1">
    <location>
        <begin position="233"/>
        <end position="243"/>
    </location>
</feature>
<dbReference type="RefSeq" id="WP_341542149.1">
    <property type="nucleotide sequence ID" value="NZ_JBAKAP010000005.1"/>
</dbReference>
<feature type="compositionally biased region" description="Polar residues" evidence="1">
    <location>
        <begin position="294"/>
        <end position="311"/>
    </location>
</feature>
<proteinExistence type="predicted"/>
<comment type="caution">
    <text evidence="2">The sequence shown here is derived from an EMBL/GenBank/DDBJ whole genome shotgun (WGS) entry which is preliminary data.</text>
</comment>
<reference evidence="2 3" key="1">
    <citation type="submission" date="2024-02" db="EMBL/GenBank/DDBJ databases">
        <title>Bacteria isolated from the canopy kelp, Nereocystis luetkeana.</title>
        <authorList>
            <person name="Pfister C.A."/>
            <person name="Younker I.T."/>
            <person name="Light S.H."/>
        </authorList>
    </citation>
    <scope>NUCLEOTIDE SEQUENCE [LARGE SCALE GENOMIC DNA]</scope>
    <source>
        <strain evidence="2 3">TI.5.07</strain>
    </source>
</reference>
<accession>A0ABU9GH34</accession>
<dbReference type="Proteomes" id="UP001378242">
    <property type="component" value="Unassembled WGS sequence"/>
</dbReference>
<dbReference type="EMBL" id="JBAKAP010000005">
    <property type="protein sequence ID" value="MEL0616452.1"/>
    <property type="molecule type" value="Genomic_DNA"/>
</dbReference>
<evidence type="ECO:0000256" key="1">
    <source>
        <dbReference type="SAM" id="MobiDB-lite"/>
    </source>
</evidence>
<keyword evidence="3" id="KW-1185">Reference proteome</keyword>
<feature type="region of interest" description="Disordered" evidence="1">
    <location>
        <begin position="218"/>
        <end position="243"/>
    </location>
</feature>
<organism evidence="2 3">
    <name type="scientific">Cobetia marina</name>
    <name type="common">Deleya marina</name>
    <dbReference type="NCBI Taxonomy" id="28258"/>
    <lineage>
        <taxon>Bacteria</taxon>
        <taxon>Pseudomonadati</taxon>
        <taxon>Pseudomonadota</taxon>
        <taxon>Gammaproteobacteria</taxon>
        <taxon>Oceanospirillales</taxon>
        <taxon>Halomonadaceae</taxon>
        <taxon>Cobetia</taxon>
    </lineage>
</organism>
<protein>
    <recommendedName>
        <fullName evidence="4">Site-specific integrase</fullName>
    </recommendedName>
</protein>
<name>A0ABU9GH34_COBMA</name>
<evidence type="ECO:0008006" key="4">
    <source>
        <dbReference type="Google" id="ProtNLM"/>
    </source>
</evidence>
<gene>
    <name evidence="2" type="ORF">V6243_06370</name>
</gene>